<proteinExistence type="predicted"/>
<feature type="compositionally biased region" description="Acidic residues" evidence="1">
    <location>
        <begin position="120"/>
        <end position="143"/>
    </location>
</feature>
<sequence length="143" mass="16761">MLELSFFMTSEGSMDRYTGERKYIQGQERMSYRVKKVIFAIVPLFKAIHSVYRENKFELKCIKDMKLLFSNFDLTLNKADGFCMKASSNKEIIFIEVSEAPSNINQQKKKDRKKNKALSEEPENNIVEDEQEVDEDVDVEEKN</sequence>
<name>A0A9N8YYE1_9GLOM</name>
<organism evidence="2 3">
    <name type="scientific">Funneliformis caledonium</name>
    <dbReference type="NCBI Taxonomy" id="1117310"/>
    <lineage>
        <taxon>Eukaryota</taxon>
        <taxon>Fungi</taxon>
        <taxon>Fungi incertae sedis</taxon>
        <taxon>Mucoromycota</taxon>
        <taxon>Glomeromycotina</taxon>
        <taxon>Glomeromycetes</taxon>
        <taxon>Glomerales</taxon>
        <taxon>Glomeraceae</taxon>
        <taxon>Funneliformis</taxon>
    </lineage>
</organism>
<dbReference type="AlphaFoldDB" id="A0A9N8YYE1"/>
<keyword evidence="3" id="KW-1185">Reference proteome</keyword>
<reference evidence="2" key="1">
    <citation type="submission" date="2021-06" db="EMBL/GenBank/DDBJ databases">
        <authorList>
            <person name="Kallberg Y."/>
            <person name="Tangrot J."/>
            <person name="Rosling A."/>
        </authorList>
    </citation>
    <scope>NUCLEOTIDE SEQUENCE</scope>
    <source>
        <strain evidence="2">UK204</strain>
    </source>
</reference>
<evidence type="ECO:0000256" key="1">
    <source>
        <dbReference type="SAM" id="MobiDB-lite"/>
    </source>
</evidence>
<accession>A0A9N8YYE1</accession>
<evidence type="ECO:0000313" key="3">
    <source>
        <dbReference type="Proteomes" id="UP000789570"/>
    </source>
</evidence>
<evidence type="ECO:0000313" key="2">
    <source>
        <dbReference type="EMBL" id="CAG8454259.1"/>
    </source>
</evidence>
<dbReference type="Proteomes" id="UP000789570">
    <property type="component" value="Unassembled WGS sequence"/>
</dbReference>
<feature type="compositionally biased region" description="Basic residues" evidence="1">
    <location>
        <begin position="107"/>
        <end position="116"/>
    </location>
</feature>
<comment type="caution">
    <text evidence="2">The sequence shown here is derived from an EMBL/GenBank/DDBJ whole genome shotgun (WGS) entry which is preliminary data.</text>
</comment>
<protein>
    <submittedName>
        <fullName evidence="2">11136_t:CDS:1</fullName>
    </submittedName>
</protein>
<gene>
    <name evidence="2" type="ORF">FCALED_LOCUS1406</name>
</gene>
<feature type="region of interest" description="Disordered" evidence="1">
    <location>
        <begin position="104"/>
        <end position="143"/>
    </location>
</feature>
<dbReference type="EMBL" id="CAJVPQ010000182">
    <property type="protein sequence ID" value="CAG8454259.1"/>
    <property type="molecule type" value="Genomic_DNA"/>
</dbReference>
<dbReference type="OrthoDB" id="2404656at2759"/>